<proteinExistence type="predicted"/>
<dbReference type="PANTHER" id="PTHR34693:SF1">
    <property type="entry name" value="PROTEIN PAR32"/>
    <property type="match status" value="1"/>
</dbReference>
<feature type="compositionally biased region" description="Low complexity" evidence="1">
    <location>
        <begin position="1"/>
        <end position="32"/>
    </location>
</feature>
<dbReference type="OrthoDB" id="2537432at2759"/>
<keyword evidence="3" id="KW-1185">Reference proteome</keyword>
<dbReference type="AlphaFoldDB" id="A0A165VGM1"/>
<dbReference type="EMBL" id="KV425553">
    <property type="protein sequence ID" value="KZT29645.1"/>
    <property type="molecule type" value="Genomic_DNA"/>
</dbReference>
<dbReference type="InterPro" id="IPR022024">
    <property type="entry name" value="DUF3602"/>
</dbReference>
<feature type="region of interest" description="Disordered" evidence="1">
    <location>
        <begin position="1"/>
        <end position="88"/>
    </location>
</feature>
<dbReference type="STRING" id="1314782.A0A165VGM1"/>
<accession>A0A165VGM1</accession>
<dbReference type="Proteomes" id="UP000076761">
    <property type="component" value="Unassembled WGS sequence"/>
</dbReference>
<protein>
    <submittedName>
        <fullName evidence="2">Uncharacterized protein</fullName>
    </submittedName>
</protein>
<name>A0A165VGM1_9AGAM</name>
<organism evidence="2 3">
    <name type="scientific">Neolentinus lepideus HHB14362 ss-1</name>
    <dbReference type="NCBI Taxonomy" id="1314782"/>
    <lineage>
        <taxon>Eukaryota</taxon>
        <taxon>Fungi</taxon>
        <taxon>Dikarya</taxon>
        <taxon>Basidiomycota</taxon>
        <taxon>Agaricomycotina</taxon>
        <taxon>Agaricomycetes</taxon>
        <taxon>Gloeophyllales</taxon>
        <taxon>Gloeophyllaceae</taxon>
        <taxon>Neolentinus</taxon>
    </lineage>
</organism>
<dbReference type="PANTHER" id="PTHR34693">
    <property type="entry name" value="PROTEIN PAR32"/>
    <property type="match status" value="1"/>
</dbReference>
<reference evidence="2 3" key="1">
    <citation type="journal article" date="2016" name="Mol. Biol. Evol.">
        <title>Comparative Genomics of Early-Diverging Mushroom-Forming Fungi Provides Insights into the Origins of Lignocellulose Decay Capabilities.</title>
        <authorList>
            <person name="Nagy L.G."/>
            <person name="Riley R."/>
            <person name="Tritt A."/>
            <person name="Adam C."/>
            <person name="Daum C."/>
            <person name="Floudas D."/>
            <person name="Sun H."/>
            <person name="Yadav J.S."/>
            <person name="Pangilinan J."/>
            <person name="Larsson K.H."/>
            <person name="Matsuura K."/>
            <person name="Barry K."/>
            <person name="Labutti K."/>
            <person name="Kuo R."/>
            <person name="Ohm R.A."/>
            <person name="Bhattacharya S.S."/>
            <person name="Shirouzu T."/>
            <person name="Yoshinaga Y."/>
            <person name="Martin F.M."/>
            <person name="Grigoriev I.V."/>
            <person name="Hibbett D.S."/>
        </authorList>
    </citation>
    <scope>NUCLEOTIDE SEQUENCE [LARGE SCALE GENOMIC DNA]</scope>
    <source>
        <strain evidence="2 3">HHB14362 ss-1</strain>
    </source>
</reference>
<gene>
    <name evidence="2" type="ORF">NEOLEDRAFT_1144774</name>
</gene>
<feature type="compositionally biased region" description="Polar residues" evidence="1">
    <location>
        <begin position="191"/>
        <end position="205"/>
    </location>
</feature>
<evidence type="ECO:0000256" key="1">
    <source>
        <dbReference type="SAM" id="MobiDB-lite"/>
    </source>
</evidence>
<evidence type="ECO:0000313" key="3">
    <source>
        <dbReference type="Proteomes" id="UP000076761"/>
    </source>
</evidence>
<dbReference type="Pfam" id="PF12223">
    <property type="entry name" value="DUF3602"/>
    <property type="match status" value="1"/>
</dbReference>
<sequence length="217" mass="22694">MSLSESTRSISSVSVDSGSLRSYASSESSGSSTPAQDFRSSGRGGSGNIRRKSSVPQSPLEQDALEDAPEVPVSPAGRERPTISIGKAIVGRGGAGNVHFSWRDQVHEGLTQTASILAEHAATVAQYEQAVIQKRMEERDAGAVSSGRGGSGNITKLNLSLSKSKVKGSSLSTKSKLFRFSHSRSEGNLRRSPNPSYQSVSSDADSTLDGGGTPSHE</sequence>
<feature type="region of interest" description="Disordered" evidence="1">
    <location>
        <begin position="180"/>
        <end position="217"/>
    </location>
</feature>
<evidence type="ECO:0000313" key="2">
    <source>
        <dbReference type="EMBL" id="KZT29645.1"/>
    </source>
</evidence>
<dbReference type="InterPro" id="IPR053203">
    <property type="entry name" value="Cisplatin_resist-associated"/>
</dbReference>
<dbReference type="InParanoid" id="A0A165VGM1"/>